<accession>A0A246JXJ5</accession>
<keyword evidence="1" id="KW-0812">Transmembrane</keyword>
<feature type="domain" description="Zinc-ribbon" evidence="2">
    <location>
        <begin position="4"/>
        <end position="25"/>
    </location>
</feature>
<keyword evidence="1" id="KW-0472">Membrane</keyword>
<keyword evidence="1" id="KW-1133">Transmembrane helix</keyword>
<comment type="caution">
    <text evidence="3">The sequence shown here is derived from an EMBL/GenBank/DDBJ whole genome shotgun (WGS) entry which is preliminary data.</text>
</comment>
<dbReference type="AlphaFoldDB" id="A0A246JXJ5"/>
<evidence type="ECO:0000313" key="4">
    <source>
        <dbReference type="Proteomes" id="UP000197097"/>
    </source>
</evidence>
<feature type="transmembrane region" description="Helical" evidence="1">
    <location>
        <begin position="69"/>
        <end position="90"/>
    </location>
</feature>
<proteinExistence type="predicted"/>
<dbReference type="InterPro" id="IPR026870">
    <property type="entry name" value="Zinc_ribbon_dom"/>
</dbReference>
<dbReference type="OrthoDB" id="6693450at2"/>
<dbReference type="Pfam" id="PF13240">
    <property type="entry name" value="Zn_Ribbon_1"/>
    <property type="match status" value="1"/>
</dbReference>
<reference evidence="3 4" key="1">
    <citation type="journal article" date="2002" name="Int. J. Syst. Evol. Microbiol.">
        <title>Sphingopyxis witflariensis sp. nov., isolated from activated sludge.</title>
        <authorList>
            <person name="Kampfer P."/>
            <person name="Witzenberger R."/>
            <person name="Denner E.B."/>
            <person name="Busse H.J."/>
            <person name="Neef A."/>
        </authorList>
    </citation>
    <scope>NUCLEOTIDE SEQUENCE [LARGE SCALE GENOMIC DNA]</scope>
    <source>
        <strain evidence="3 4">DSM 14551</strain>
    </source>
</reference>
<evidence type="ECO:0000256" key="1">
    <source>
        <dbReference type="SAM" id="Phobius"/>
    </source>
</evidence>
<name>A0A246JXJ5_9SPHN</name>
<dbReference type="EMBL" id="NISJ01000004">
    <property type="protein sequence ID" value="OWQ97782.1"/>
    <property type="molecule type" value="Genomic_DNA"/>
</dbReference>
<organism evidence="3 4">
    <name type="scientific">Sphingopyxis witflariensis</name>
    <dbReference type="NCBI Taxonomy" id="173675"/>
    <lineage>
        <taxon>Bacteria</taxon>
        <taxon>Pseudomonadati</taxon>
        <taxon>Pseudomonadota</taxon>
        <taxon>Alphaproteobacteria</taxon>
        <taxon>Sphingomonadales</taxon>
        <taxon>Sphingomonadaceae</taxon>
        <taxon>Sphingopyxis</taxon>
    </lineage>
</organism>
<dbReference type="Proteomes" id="UP000197097">
    <property type="component" value="Unassembled WGS sequence"/>
</dbReference>
<evidence type="ECO:0000313" key="3">
    <source>
        <dbReference type="EMBL" id="OWQ97782.1"/>
    </source>
</evidence>
<gene>
    <name evidence="3" type="ORF">CDQ91_08990</name>
</gene>
<sequence length="381" mass="39498">MSKFCSECGSALSQGVRFCPACGTAVQAPAGEAVQPAAEIAPPTPVAPTPMVHDVIEVEGAAPAPRNNAILLGGAALLAVAIGGGIWLGLSSTGGEVETTTEQSAEPGEATQEKLDYFAAADANLRDRPTIEGSKIVGSLKRGEKITGTLIGDERGKQWVKVDTTGQYVSLVNLSKSAPPSLATLDGSDRITTARCSMLETAASGAAVKTALQPGAKVRLIGATADGFTEFGLPGGGVGYAPTPDACATDPSPAKGAVANSLIKFDFRDCEFGPELAPYFEKAANARLAKGIDDDAEEYIFPVDKLFQGLRVTNIIVGYEWRGVAFADPAGKAQTVFRKLGFDIDKDGNFTVPDDIAPTSSLQTTDTASRARRQSELICGV</sequence>
<keyword evidence="4" id="KW-1185">Reference proteome</keyword>
<evidence type="ECO:0000259" key="2">
    <source>
        <dbReference type="Pfam" id="PF13240"/>
    </source>
</evidence>
<protein>
    <recommendedName>
        <fullName evidence="2">Zinc-ribbon domain-containing protein</fullName>
    </recommendedName>
</protein>